<evidence type="ECO:0000313" key="4">
    <source>
        <dbReference type="Proteomes" id="UP000011713"/>
    </source>
</evidence>
<dbReference type="InterPro" id="IPR011993">
    <property type="entry name" value="PH-like_dom_sf"/>
</dbReference>
<accession>M4BG25</accession>
<dbReference type="Proteomes" id="UP000011713">
    <property type="component" value="Unassembled WGS sequence"/>
</dbReference>
<dbReference type="InParanoid" id="M4BG25"/>
<name>M4BG25_HYAAE</name>
<reference evidence="3" key="2">
    <citation type="submission" date="2015-06" db="UniProtKB">
        <authorList>
            <consortium name="EnsemblProtists"/>
        </authorList>
    </citation>
    <scope>IDENTIFICATION</scope>
    <source>
        <strain evidence="3">Emoy2</strain>
    </source>
</reference>
<dbReference type="EMBL" id="JH598219">
    <property type="status" value="NOT_ANNOTATED_CDS"/>
    <property type="molecule type" value="Genomic_DNA"/>
</dbReference>
<sequence length="248" mass="28257">MAVNNSNNSNKKNCYANGKPTTTIHNSRRRHTSLTPVTSVTAAAASNATNRRYSLDQTNESSIVYCEGYARIKRRNVLTWTTRFLVLTHTNLLLFHNKQDATYRRNVVESLLLKSGRVSPKNDLTIEFTLADGREVLGRVFSRADQFQWITAFYQLAMTSEVVRRPKSASMDAQDPKKAAEKRHVSFFGSVKVRTIPTLPDDQVLELFYSKQDVEKFSAQATSLRTRTEDAVSLVFHKPLLAWRRQLV</sequence>
<dbReference type="EnsemblProtists" id="HpaT805246">
    <property type="protein sequence ID" value="HpaP805246"/>
    <property type="gene ID" value="HpaG805246"/>
</dbReference>
<evidence type="ECO:0000313" key="3">
    <source>
        <dbReference type="EnsemblProtists" id="HpaP805246"/>
    </source>
</evidence>
<dbReference type="Gene3D" id="2.30.29.30">
    <property type="entry name" value="Pleckstrin-homology domain (PH domain)/Phosphotyrosine-binding domain (PTB)"/>
    <property type="match status" value="1"/>
</dbReference>
<evidence type="ECO:0000256" key="1">
    <source>
        <dbReference type="SAM" id="MobiDB-lite"/>
    </source>
</evidence>
<dbReference type="PROSITE" id="PS50003">
    <property type="entry name" value="PH_DOMAIN"/>
    <property type="match status" value="1"/>
</dbReference>
<reference evidence="4" key="1">
    <citation type="journal article" date="2010" name="Science">
        <title>Signatures of adaptation to obligate biotrophy in the Hyaloperonospora arabidopsidis genome.</title>
        <authorList>
            <person name="Baxter L."/>
            <person name="Tripathy S."/>
            <person name="Ishaque N."/>
            <person name="Boot N."/>
            <person name="Cabral A."/>
            <person name="Kemen E."/>
            <person name="Thines M."/>
            <person name="Ah-Fong A."/>
            <person name="Anderson R."/>
            <person name="Badejoko W."/>
            <person name="Bittner-Eddy P."/>
            <person name="Boore J.L."/>
            <person name="Chibucos M.C."/>
            <person name="Coates M."/>
            <person name="Dehal P."/>
            <person name="Delehaunty K."/>
            <person name="Dong S."/>
            <person name="Downton P."/>
            <person name="Dumas B."/>
            <person name="Fabro G."/>
            <person name="Fronick C."/>
            <person name="Fuerstenberg S.I."/>
            <person name="Fulton L."/>
            <person name="Gaulin E."/>
            <person name="Govers F."/>
            <person name="Hughes L."/>
            <person name="Humphray S."/>
            <person name="Jiang R.H."/>
            <person name="Judelson H."/>
            <person name="Kamoun S."/>
            <person name="Kyung K."/>
            <person name="Meijer H."/>
            <person name="Minx P."/>
            <person name="Morris P."/>
            <person name="Nelson J."/>
            <person name="Phuntumart V."/>
            <person name="Qutob D."/>
            <person name="Rehmany A."/>
            <person name="Rougon-Cardoso A."/>
            <person name="Ryden P."/>
            <person name="Torto-Alalibo T."/>
            <person name="Studholme D."/>
            <person name="Wang Y."/>
            <person name="Win J."/>
            <person name="Wood J."/>
            <person name="Clifton S.W."/>
            <person name="Rogers J."/>
            <person name="Van den Ackerveken G."/>
            <person name="Jones J.D."/>
            <person name="McDowell J.M."/>
            <person name="Beynon J."/>
            <person name="Tyler B.M."/>
        </authorList>
    </citation>
    <scope>NUCLEOTIDE SEQUENCE [LARGE SCALE GENOMIC DNA]</scope>
    <source>
        <strain evidence="4">Emoy2</strain>
    </source>
</reference>
<dbReference type="AlphaFoldDB" id="M4BG25"/>
<dbReference type="VEuPathDB" id="FungiDB:HpaG805246"/>
<keyword evidence="4" id="KW-1185">Reference proteome</keyword>
<dbReference type="InterPro" id="IPR001849">
    <property type="entry name" value="PH_domain"/>
</dbReference>
<dbReference type="HOGENOM" id="CLU_094032_0_0_1"/>
<dbReference type="OMA" id="WLYANIA"/>
<dbReference type="SUPFAM" id="SSF50729">
    <property type="entry name" value="PH domain-like"/>
    <property type="match status" value="1"/>
</dbReference>
<feature type="domain" description="PH" evidence="2">
    <location>
        <begin position="63"/>
        <end position="158"/>
    </location>
</feature>
<feature type="compositionally biased region" description="Low complexity" evidence="1">
    <location>
        <begin position="1"/>
        <end position="13"/>
    </location>
</feature>
<proteinExistence type="predicted"/>
<evidence type="ECO:0000259" key="2">
    <source>
        <dbReference type="PROSITE" id="PS50003"/>
    </source>
</evidence>
<protein>
    <recommendedName>
        <fullName evidence="2">PH domain-containing protein</fullName>
    </recommendedName>
</protein>
<feature type="region of interest" description="Disordered" evidence="1">
    <location>
        <begin position="1"/>
        <end position="33"/>
    </location>
</feature>
<organism evidence="3 4">
    <name type="scientific">Hyaloperonospora arabidopsidis (strain Emoy2)</name>
    <name type="common">Downy mildew agent</name>
    <name type="synonym">Peronospora arabidopsidis</name>
    <dbReference type="NCBI Taxonomy" id="559515"/>
    <lineage>
        <taxon>Eukaryota</taxon>
        <taxon>Sar</taxon>
        <taxon>Stramenopiles</taxon>
        <taxon>Oomycota</taxon>
        <taxon>Peronosporomycetes</taxon>
        <taxon>Peronosporales</taxon>
        <taxon>Peronosporaceae</taxon>
        <taxon>Hyaloperonospora</taxon>
    </lineage>
</organism>
<dbReference type="eggNOG" id="ENOG502S11G">
    <property type="taxonomic scope" value="Eukaryota"/>
</dbReference>